<dbReference type="Gene3D" id="3.60.120.10">
    <property type="entry name" value="Anthranilate synthase"/>
    <property type="match status" value="1"/>
</dbReference>
<keyword evidence="3" id="KW-1185">Reference proteome</keyword>
<dbReference type="EMBL" id="FNRA01000001">
    <property type="protein sequence ID" value="SEA01008.1"/>
    <property type="molecule type" value="Genomic_DNA"/>
</dbReference>
<dbReference type="Pfam" id="PF00425">
    <property type="entry name" value="Chorismate_bind"/>
    <property type="match status" value="1"/>
</dbReference>
<dbReference type="InterPro" id="IPR019999">
    <property type="entry name" value="Anth_synth_I-like"/>
</dbReference>
<protein>
    <submittedName>
        <fullName evidence="2">Para-aminobenzoate synthetase component 1</fullName>
    </submittedName>
</protein>
<proteinExistence type="predicted"/>
<sequence length="433" mass="48751">MPPFFYAHYSRGQMNTQELTVFKQKALQWAGQFDVCCCLDSNEYTDPYSKYDFLLAAGSKHQLSTSAGNAFQALKEFRNAHQEWMFGILSYDLKNELEDLRTAHKDTLAFPDLFFFVPEYLIMVKNGRTEVVTGNPDLLETISRINYQPAETGSIPAIERRMDKATYITKVEQLRKSIAMGDIYEVTFCQEFFAENAAIDPYQVYLNLNQVSPTPFSGFFKLAGKYILSASPERFLCKRGDQLFSQPIKGTAKRSKNGVEDQLIKSALANNSKERAENVMIVDLVRNDLTKSAVKGSVKVEELFGIYTFPQVHQMISTISCTIDPCIHVVEAIKNTFPAGSMTGAPKLRAMELIEETEYSRRGVYSGAFGYFDPNDDFDFNVVIRSILYDKTSKYLSFQVGGAITYASSAEAEYEECLLKASAIIKTLKGSVT</sequence>
<dbReference type="SUPFAM" id="SSF56322">
    <property type="entry name" value="ADC synthase"/>
    <property type="match status" value="1"/>
</dbReference>
<dbReference type="InterPro" id="IPR005801">
    <property type="entry name" value="ADC_synthase"/>
</dbReference>
<dbReference type="PRINTS" id="PR00095">
    <property type="entry name" value="ANTSNTHASEI"/>
</dbReference>
<dbReference type="GO" id="GO:0000162">
    <property type="term" value="P:L-tryptophan biosynthetic process"/>
    <property type="evidence" value="ECO:0007669"/>
    <property type="project" value="TreeGrafter"/>
</dbReference>
<evidence type="ECO:0000313" key="3">
    <source>
        <dbReference type="Proteomes" id="UP000198850"/>
    </source>
</evidence>
<feature type="domain" description="Chorismate-utilising enzyme C-terminal" evidence="1">
    <location>
        <begin position="164"/>
        <end position="420"/>
    </location>
</feature>
<dbReference type="PANTHER" id="PTHR11236:SF9">
    <property type="entry name" value="ANTHRANILATE SYNTHASE COMPONENT 1"/>
    <property type="match status" value="1"/>
</dbReference>
<dbReference type="InterPro" id="IPR015890">
    <property type="entry name" value="Chorismate_C"/>
</dbReference>
<evidence type="ECO:0000313" key="2">
    <source>
        <dbReference type="EMBL" id="SEA01008.1"/>
    </source>
</evidence>
<dbReference type="PANTHER" id="PTHR11236">
    <property type="entry name" value="AMINOBENZOATE/ANTHRANILATE SYNTHASE"/>
    <property type="match status" value="1"/>
</dbReference>
<evidence type="ECO:0000259" key="1">
    <source>
        <dbReference type="Pfam" id="PF00425"/>
    </source>
</evidence>
<name>A0A1H3XR54_9SPHI</name>
<accession>A0A1H3XR54</accession>
<dbReference type="Proteomes" id="UP000198850">
    <property type="component" value="Unassembled WGS sequence"/>
</dbReference>
<dbReference type="AlphaFoldDB" id="A0A1H3XR54"/>
<dbReference type="STRING" id="425514.SAMN05443550_101678"/>
<reference evidence="2 3" key="1">
    <citation type="submission" date="2016-10" db="EMBL/GenBank/DDBJ databases">
        <authorList>
            <person name="de Groot N.N."/>
        </authorList>
    </citation>
    <scope>NUCLEOTIDE SEQUENCE [LARGE SCALE GENOMIC DNA]</scope>
    <source>
        <strain evidence="2 3">DSM 19033</strain>
    </source>
</reference>
<gene>
    <name evidence="2" type="ORF">SAMN05443550_101678</name>
</gene>
<organism evidence="2 3">
    <name type="scientific">Pedobacter hartonius</name>
    <dbReference type="NCBI Taxonomy" id="425514"/>
    <lineage>
        <taxon>Bacteria</taxon>
        <taxon>Pseudomonadati</taxon>
        <taxon>Bacteroidota</taxon>
        <taxon>Sphingobacteriia</taxon>
        <taxon>Sphingobacteriales</taxon>
        <taxon>Sphingobacteriaceae</taxon>
        <taxon>Pedobacter</taxon>
    </lineage>
</organism>